<organism evidence="1">
    <name type="scientific">Rhizophagus irregularis (strain DAOM 181602 / DAOM 197198 / MUCL 43194)</name>
    <name type="common">Arbuscular mycorrhizal fungus</name>
    <name type="synonym">Glomus intraradices</name>
    <dbReference type="NCBI Taxonomy" id="747089"/>
    <lineage>
        <taxon>Eukaryota</taxon>
        <taxon>Fungi</taxon>
        <taxon>Fungi incertae sedis</taxon>
        <taxon>Mucoromycota</taxon>
        <taxon>Glomeromycotina</taxon>
        <taxon>Glomeromycetes</taxon>
        <taxon>Glomerales</taxon>
        <taxon>Glomeraceae</taxon>
        <taxon>Rhizophagus</taxon>
    </lineage>
</organism>
<gene>
    <name evidence="1" type="ORF">GLOINDRAFT_26165</name>
</gene>
<reference evidence="1" key="1">
    <citation type="submission" date="2013-07" db="EMBL/GenBank/DDBJ databases">
        <title>The genome of an arbuscular mycorrhizal fungus provides insights into the evolution of the oldest plant symbiosis.</title>
        <authorList>
            <consortium name="DOE Joint Genome Institute"/>
            <person name="Tisserant E."/>
            <person name="Malbreil M."/>
            <person name="Kuo A."/>
            <person name="Kohler A."/>
            <person name="Symeonidi A."/>
            <person name="Balestrini R."/>
            <person name="Charron P."/>
            <person name="Duensing N."/>
            <person name="Frei-dit-Frey N."/>
            <person name="Gianinazzi-Pearson V."/>
            <person name="Gilbert B."/>
            <person name="Handa Y."/>
            <person name="Hijri M."/>
            <person name="Kaul R."/>
            <person name="Kawaguchi M."/>
            <person name="Krajinski F."/>
            <person name="Lammers P."/>
            <person name="Lapierre D."/>
            <person name="Masclaux F.G."/>
            <person name="Murat C."/>
            <person name="Morin E."/>
            <person name="Ndikumana S."/>
            <person name="Pagni M."/>
            <person name="Petitpierre D."/>
            <person name="Requena N."/>
            <person name="Rosikiewicz P."/>
            <person name="Riley R."/>
            <person name="Saito K."/>
            <person name="San Clemente H."/>
            <person name="Shapiro H."/>
            <person name="van Tuinen D."/>
            <person name="Becard G."/>
            <person name="Bonfante P."/>
            <person name="Paszkowski U."/>
            <person name="Shachar-Hill Y."/>
            <person name="Young J.P."/>
            <person name="Sanders I.R."/>
            <person name="Henrissat B."/>
            <person name="Rensing S.A."/>
            <person name="Grigoriev I.V."/>
            <person name="Corradi N."/>
            <person name="Roux C."/>
            <person name="Martin F."/>
        </authorList>
    </citation>
    <scope>NUCLEOTIDE SEQUENCE</scope>
    <source>
        <strain evidence="1">DAOM 197198</strain>
    </source>
</reference>
<dbReference type="HOGENOM" id="CLU_2706102_0_0_1"/>
<name>U9U0V6_RHIID</name>
<proteinExistence type="predicted"/>
<protein>
    <submittedName>
        <fullName evidence="1">Uncharacterized protein</fullName>
    </submittedName>
</protein>
<sequence>MLYDCNTLDWACPLDVQTWTTHDNPCPRIMTATTWNNSVITVQSEFRDIAQRDKARSGFISSDTLSLRMTDYP</sequence>
<accession>U9U0V6</accession>
<dbReference type="EMBL" id="KI284024">
    <property type="protein sequence ID" value="ESA13317.1"/>
    <property type="molecule type" value="Genomic_DNA"/>
</dbReference>
<evidence type="ECO:0000313" key="1">
    <source>
        <dbReference type="EMBL" id="ESA13317.1"/>
    </source>
</evidence>
<dbReference type="AlphaFoldDB" id="U9U0V6"/>